<sequence length="337" mass="37347">MDKFLISTSIGGAAMRKFIPIAEMAKEMIRSSSIPMDVLGILREGIKIFKSEKLIHSIALFLLIPFSLLFQVLELALQNTVLKLVTDEHQQAKSPIQIKWDVRIILAACVIIIFASFAVSFFSMVATIYASAMAYSGKHLTLKELLSKIGGIWKRPMITRLYVSLFNIIFVVLYLALIALMVRNKGSISVLVLIIVVALFFLFLNHYLFLFCMMGIVVSVLEDGFSGIRAFKKAKQLIEGKKLQGFLLSLVLALVTLPGSLISILNARNGHAMGPIEVAVRLVLINMGCILQLYCLIVYAVYYFECKKNNGEKVETEVGSGYSLVITSPLLVDASLP</sequence>
<proteinExistence type="predicted"/>
<dbReference type="EMBL" id="CM056812">
    <property type="protein sequence ID" value="KAJ8617226.1"/>
    <property type="molecule type" value="Genomic_DNA"/>
</dbReference>
<gene>
    <name evidence="1" type="ORF">MRB53_013412</name>
</gene>
<name>A0ACC2K888_PERAE</name>
<protein>
    <submittedName>
        <fullName evidence="1">Uncharacterized protein</fullName>
    </submittedName>
</protein>
<comment type="caution">
    <text evidence="1">The sequence shown here is derived from an EMBL/GenBank/DDBJ whole genome shotgun (WGS) entry which is preliminary data.</text>
</comment>
<accession>A0ACC2K888</accession>
<dbReference type="Proteomes" id="UP001234297">
    <property type="component" value="Chromosome 4"/>
</dbReference>
<organism evidence="1 2">
    <name type="scientific">Persea americana</name>
    <name type="common">Avocado</name>
    <dbReference type="NCBI Taxonomy" id="3435"/>
    <lineage>
        <taxon>Eukaryota</taxon>
        <taxon>Viridiplantae</taxon>
        <taxon>Streptophyta</taxon>
        <taxon>Embryophyta</taxon>
        <taxon>Tracheophyta</taxon>
        <taxon>Spermatophyta</taxon>
        <taxon>Magnoliopsida</taxon>
        <taxon>Magnoliidae</taxon>
        <taxon>Laurales</taxon>
        <taxon>Lauraceae</taxon>
        <taxon>Persea</taxon>
    </lineage>
</organism>
<keyword evidence="2" id="KW-1185">Reference proteome</keyword>
<reference evidence="1 2" key="1">
    <citation type="journal article" date="2022" name="Hortic Res">
        <title>A haplotype resolved chromosomal level avocado genome allows analysis of novel avocado genes.</title>
        <authorList>
            <person name="Nath O."/>
            <person name="Fletcher S.J."/>
            <person name="Hayward A."/>
            <person name="Shaw L.M."/>
            <person name="Masouleh A.K."/>
            <person name="Furtado A."/>
            <person name="Henry R.J."/>
            <person name="Mitter N."/>
        </authorList>
    </citation>
    <scope>NUCLEOTIDE SEQUENCE [LARGE SCALE GENOMIC DNA]</scope>
    <source>
        <strain evidence="2">cv. Hass</strain>
    </source>
</reference>
<evidence type="ECO:0000313" key="1">
    <source>
        <dbReference type="EMBL" id="KAJ8617226.1"/>
    </source>
</evidence>
<evidence type="ECO:0000313" key="2">
    <source>
        <dbReference type="Proteomes" id="UP001234297"/>
    </source>
</evidence>